<evidence type="ECO:0000256" key="1">
    <source>
        <dbReference type="ARBA" id="ARBA00023125"/>
    </source>
</evidence>
<comment type="caution">
    <text evidence="2">The sequence shown here is derived from an EMBL/GenBank/DDBJ whole genome shotgun (WGS) entry which is preliminary data.</text>
</comment>
<keyword evidence="3" id="KW-1185">Reference proteome</keyword>
<dbReference type="SUPFAM" id="SSF50249">
    <property type="entry name" value="Nucleic acid-binding proteins"/>
    <property type="match status" value="3"/>
</dbReference>
<evidence type="ECO:0000313" key="2">
    <source>
        <dbReference type="EMBL" id="MCL9817185.1"/>
    </source>
</evidence>
<proteinExistence type="predicted"/>
<accession>A0AAE3FXT6</accession>
<dbReference type="PANTHER" id="PTHR13356">
    <property type="entry name" value="OB FOLD NUCLEIC ACID BINDING PROTEIN-RELATED"/>
    <property type="match status" value="1"/>
</dbReference>
<name>A0AAE3FXT6_9EURY</name>
<dbReference type="AlphaFoldDB" id="A0AAE3FXT6"/>
<dbReference type="GO" id="GO:0003677">
    <property type="term" value="F:DNA binding"/>
    <property type="evidence" value="ECO:0007669"/>
    <property type="project" value="UniProtKB-KW"/>
</dbReference>
<dbReference type="PANTHER" id="PTHR13356:SF10">
    <property type="entry name" value="REPLICATION FACTOR-A PROTEIN 1"/>
    <property type="match status" value="1"/>
</dbReference>
<dbReference type="CDD" id="cd04491">
    <property type="entry name" value="SoSSB_OBF"/>
    <property type="match status" value="2"/>
</dbReference>
<keyword evidence="1" id="KW-0238">DNA-binding</keyword>
<dbReference type="InterPro" id="IPR051231">
    <property type="entry name" value="SOSS-B"/>
</dbReference>
<dbReference type="RefSeq" id="WP_250584196.1">
    <property type="nucleotide sequence ID" value="NZ_JAKRVX010000003.1"/>
</dbReference>
<reference evidence="2" key="2">
    <citation type="submission" date="2022-02" db="EMBL/GenBank/DDBJ databases">
        <authorList>
            <person name="Elcheninov A.G."/>
            <person name="Sorokin D.Y."/>
            <person name="Kublanov I.V."/>
        </authorList>
    </citation>
    <scope>NUCLEOTIDE SEQUENCE</scope>
    <source>
        <strain evidence="2">AArc-St2</strain>
    </source>
</reference>
<dbReference type="Proteomes" id="UP001203207">
    <property type="component" value="Unassembled WGS sequence"/>
</dbReference>
<reference evidence="2" key="1">
    <citation type="journal article" date="2022" name="Syst. Appl. Microbiol.">
        <title>Natronocalculus amylovorans gen. nov., sp. nov., and Natranaeroarchaeum aerophilus sp. nov., dominant culturable amylolytic natronoarchaea from hypersaline soda lakes in southwestern Siberia.</title>
        <authorList>
            <person name="Sorokin D.Y."/>
            <person name="Elcheninov A.G."/>
            <person name="Khizhniak T.V."/>
            <person name="Koenen M."/>
            <person name="Bale N.J."/>
            <person name="Damste J.S.S."/>
            <person name="Kublanov I.V."/>
        </authorList>
    </citation>
    <scope>NUCLEOTIDE SEQUENCE</scope>
    <source>
        <strain evidence="2">AArc-St2</strain>
    </source>
</reference>
<dbReference type="NCBIfam" id="NF005554">
    <property type="entry name" value="PRK07218.1"/>
    <property type="match status" value="1"/>
</dbReference>
<protein>
    <submittedName>
        <fullName evidence="2">Single-stranded DNA binding protein</fullName>
    </submittedName>
</protein>
<dbReference type="GO" id="GO:0010212">
    <property type="term" value="P:response to ionizing radiation"/>
    <property type="evidence" value="ECO:0007669"/>
    <property type="project" value="TreeGrafter"/>
</dbReference>
<dbReference type="GO" id="GO:0000724">
    <property type="term" value="P:double-strand break repair via homologous recombination"/>
    <property type="evidence" value="ECO:0007669"/>
    <property type="project" value="TreeGrafter"/>
</dbReference>
<evidence type="ECO:0000313" key="3">
    <source>
        <dbReference type="Proteomes" id="UP001203207"/>
    </source>
</evidence>
<gene>
    <name evidence="2" type="ORF">AArcSt2_09535</name>
</gene>
<dbReference type="EMBL" id="JAKRVX010000003">
    <property type="protein sequence ID" value="MCL9817185.1"/>
    <property type="molecule type" value="Genomic_DNA"/>
</dbReference>
<organism evidence="2 3">
    <name type="scientific">Natronocalculus amylovorans</name>
    <dbReference type="NCBI Taxonomy" id="2917812"/>
    <lineage>
        <taxon>Archaea</taxon>
        <taxon>Methanobacteriati</taxon>
        <taxon>Methanobacteriota</taxon>
        <taxon>Stenosarchaea group</taxon>
        <taxon>Halobacteria</taxon>
        <taxon>Halobacteriales</taxon>
        <taxon>Haloferacaceae</taxon>
        <taxon>Natronocalculus</taxon>
    </lineage>
</organism>
<sequence length="423" mass="45747">MDIDSHAEELASALGVDKTEVKDDLENLLQYSVPIDEAKQSVRRKHGGGTTESVTPESVSIRDISTEHNSVNVTVRVLNVGTRTIRYQGEDNTIREGTFADETGTISYTSWQDFGFEAGDSITIGNANIREWDGNPELNLGANTTVAFADETVTVPYAVGGDATLLELEPGDRGQNVEVRVLAVETRTINGRDGETEILSGVLADETTKLPFTDWQPRSEIEPGASIRIEDTYIREFRGVPSVNLSEFSTVTSLETPVQVTENAPRMAIADALDAGGMYDVEVVGTVLEVRDGSGLIERCPECGRVIQNGQCRSHGAVEGKDDLRIKAIIDDGTDALTAILGTELTTTVYGGDISDAKDAAREAMDKEVVSSAIAERLEGRLYRVRGNLSVDEYGANLNADEFERFAESPHDAATAALLEVEQ</sequence>
<dbReference type="Gene3D" id="2.40.50.140">
    <property type="entry name" value="Nucleic acid-binding proteins"/>
    <property type="match status" value="2"/>
</dbReference>
<dbReference type="InterPro" id="IPR012340">
    <property type="entry name" value="NA-bd_OB-fold"/>
</dbReference>